<reference evidence="2 3" key="1">
    <citation type="submission" date="2023-12" db="EMBL/GenBank/DDBJ databases">
        <title>Friends and Foes: Symbiotic and Algicidal bacterial influence on Karenia brevis blooms.</title>
        <authorList>
            <person name="Fei C."/>
            <person name="Mohamed A.R."/>
            <person name="Booker A."/>
            <person name="Arshad M."/>
            <person name="Klass S."/>
            <person name="Ahn S."/>
            <person name="Gilbert P.M."/>
            <person name="Heil C.A."/>
            <person name="Martinez J.M."/>
            <person name="Amin S.A."/>
        </authorList>
    </citation>
    <scope>NUCLEOTIDE SEQUENCE [LARGE SCALE GENOMIC DNA]</scope>
    <source>
        <strain evidence="2 3">CE15</strain>
    </source>
</reference>
<name>A0ABU8EQ64_9GAMM</name>
<protein>
    <submittedName>
        <fullName evidence="2">YgjP-like metallopeptidase domain-containing protein</fullName>
    </submittedName>
</protein>
<feature type="domain" description="YgjP-like metallopeptidase" evidence="1">
    <location>
        <begin position="66"/>
        <end position="160"/>
    </location>
</feature>
<evidence type="ECO:0000313" key="2">
    <source>
        <dbReference type="EMBL" id="MEI4549105.1"/>
    </source>
</evidence>
<evidence type="ECO:0000313" key="3">
    <source>
        <dbReference type="Proteomes" id="UP001382455"/>
    </source>
</evidence>
<dbReference type="EMBL" id="JBAWKS010000001">
    <property type="protein sequence ID" value="MEI4549105.1"/>
    <property type="molecule type" value="Genomic_DNA"/>
</dbReference>
<organism evidence="2 3">
    <name type="scientific">Pseudoalteromonas spongiae</name>
    <dbReference type="NCBI Taxonomy" id="298657"/>
    <lineage>
        <taxon>Bacteria</taxon>
        <taxon>Pseudomonadati</taxon>
        <taxon>Pseudomonadota</taxon>
        <taxon>Gammaproteobacteria</taxon>
        <taxon>Alteromonadales</taxon>
        <taxon>Pseudoalteromonadaceae</taxon>
        <taxon>Pseudoalteromonas</taxon>
    </lineage>
</organism>
<evidence type="ECO:0000259" key="1">
    <source>
        <dbReference type="Pfam" id="PF01863"/>
    </source>
</evidence>
<dbReference type="Gene3D" id="3.30.2010.10">
    <property type="entry name" value="Metalloproteases ('zincins'), catalytic domain"/>
    <property type="match status" value="1"/>
</dbReference>
<dbReference type="InterPro" id="IPR002725">
    <property type="entry name" value="YgjP-like_metallopeptidase"/>
</dbReference>
<sequence length="176" mass="20539">MSAIDNTSPYMNYFNGYPEPIRAQVNTLISSGKLIQYFKKKYPSGHQYNSEKALYEYTNTLKQQFLKNAAKLNSVKYEKRKELVLNALGTHTFKRHAHGKKLKAQHHIAVANQLKYAPLEVLKALVVHELAHFKEKDHNKSFYNLCCHMQANYFECELDLRLFMVLCEKGENFYSP</sequence>
<accession>A0ABU8EQ64</accession>
<gene>
    <name evidence="2" type="ORF">WAE96_05190</name>
</gene>
<dbReference type="PANTHER" id="PTHR30399">
    <property type="entry name" value="UNCHARACTERIZED PROTEIN YGJP"/>
    <property type="match status" value="1"/>
</dbReference>
<comment type="caution">
    <text evidence="2">The sequence shown here is derived from an EMBL/GenBank/DDBJ whole genome shotgun (WGS) entry which is preliminary data.</text>
</comment>
<proteinExistence type="predicted"/>
<dbReference type="InterPro" id="IPR053136">
    <property type="entry name" value="UTP_pyrophosphatase-like"/>
</dbReference>
<keyword evidence="3" id="KW-1185">Reference proteome</keyword>
<dbReference type="CDD" id="cd07344">
    <property type="entry name" value="M48_yhfN_like"/>
    <property type="match status" value="1"/>
</dbReference>
<dbReference type="RefSeq" id="WP_336434779.1">
    <property type="nucleotide sequence ID" value="NZ_JBAWKS010000001.1"/>
</dbReference>
<dbReference type="Pfam" id="PF01863">
    <property type="entry name" value="YgjP-like"/>
    <property type="match status" value="1"/>
</dbReference>
<dbReference type="Proteomes" id="UP001382455">
    <property type="component" value="Unassembled WGS sequence"/>
</dbReference>
<dbReference type="PANTHER" id="PTHR30399:SF1">
    <property type="entry name" value="UTP PYROPHOSPHATASE"/>
    <property type="match status" value="1"/>
</dbReference>